<feature type="compositionally biased region" description="Basic and acidic residues" evidence="3">
    <location>
        <begin position="199"/>
        <end position="213"/>
    </location>
</feature>
<evidence type="ECO:0000259" key="4">
    <source>
        <dbReference type="Pfam" id="PF04355"/>
    </source>
</evidence>
<proteinExistence type="predicted"/>
<feature type="compositionally biased region" description="Basic and acidic residues" evidence="3">
    <location>
        <begin position="221"/>
        <end position="236"/>
    </location>
</feature>
<evidence type="ECO:0000313" key="6">
    <source>
        <dbReference type="Proteomes" id="UP000221438"/>
    </source>
</evidence>
<sequence length="242" mass="26983">MKSLKKVFLLGVATTSIFSACSTKEDADYKPYKKHDSIEVAKGEEEASKPTRVEEVAEDTSEETTKPVEEKVKSDTSALESSRKEGATEGNTEVPKLEDSEINDRRPWYKDVNMDSSSVSLNEYNAIQVGMSANKVRELAGSPRMIEKYKTFSTYGYLSHSDTGSMTIYFDANGTVTKKEKSNLYEAIKYIPDDELEANEGHEDHAIGNHDHNPAPVELDENGRSKGLINEEDRQAVEQANE</sequence>
<dbReference type="InterPro" id="IPR007450">
    <property type="entry name" value="BamE_dom"/>
</dbReference>
<dbReference type="Pfam" id="PF04355">
    <property type="entry name" value="BamE"/>
    <property type="match status" value="1"/>
</dbReference>
<evidence type="ECO:0000313" key="5">
    <source>
        <dbReference type="EMBL" id="PGQ11790.1"/>
    </source>
</evidence>
<dbReference type="InterPro" id="IPR037873">
    <property type="entry name" value="BamE-like"/>
</dbReference>
<dbReference type="PROSITE" id="PS51257">
    <property type="entry name" value="PROKAR_LIPOPROTEIN"/>
    <property type="match status" value="1"/>
</dbReference>
<name>A0A2C0F0S7_BACCE</name>
<dbReference type="Proteomes" id="UP000221438">
    <property type="component" value="Unassembled WGS sequence"/>
</dbReference>
<feature type="domain" description="Outer membrane protein assembly factor BamE" evidence="4">
    <location>
        <begin position="122"/>
        <end position="179"/>
    </location>
</feature>
<dbReference type="EMBL" id="NUJQ01000003">
    <property type="protein sequence ID" value="PGQ11790.1"/>
    <property type="molecule type" value="Genomic_DNA"/>
</dbReference>
<dbReference type="Gene3D" id="3.30.1450.10">
    <property type="match status" value="1"/>
</dbReference>
<organism evidence="5 6">
    <name type="scientific">Bacillus cereus</name>
    <dbReference type="NCBI Taxonomy" id="1396"/>
    <lineage>
        <taxon>Bacteria</taxon>
        <taxon>Bacillati</taxon>
        <taxon>Bacillota</taxon>
        <taxon>Bacilli</taxon>
        <taxon>Bacillales</taxon>
        <taxon>Bacillaceae</taxon>
        <taxon>Bacillus</taxon>
        <taxon>Bacillus cereus group</taxon>
    </lineage>
</organism>
<keyword evidence="2" id="KW-0472">Membrane</keyword>
<feature type="compositionally biased region" description="Basic and acidic residues" evidence="3">
    <location>
        <begin position="28"/>
        <end position="55"/>
    </location>
</feature>
<reference evidence="5 6" key="1">
    <citation type="submission" date="2017-09" db="EMBL/GenBank/DDBJ databases">
        <title>Large-scale bioinformatics analysis of Bacillus genomes uncovers conserved roles of natural products in bacterial physiology.</title>
        <authorList>
            <consortium name="Agbiome Team Llc"/>
            <person name="Bleich R.M."/>
            <person name="Grubbs K.J."/>
            <person name="Santa Maria K.C."/>
            <person name="Allen S.E."/>
            <person name="Farag S."/>
            <person name="Shank E.A."/>
            <person name="Bowers A."/>
        </authorList>
    </citation>
    <scope>NUCLEOTIDE SEQUENCE [LARGE SCALE GENOMIC DNA]</scope>
    <source>
        <strain evidence="5 6">AFS046104</strain>
    </source>
</reference>
<accession>A0A2C0F0S7</accession>
<feature type="compositionally biased region" description="Basic and acidic residues" evidence="3">
    <location>
        <begin position="63"/>
        <end position="74"/>
    </location>
</feature>
<dbReference type="GO" id="GO:0019867">
    <property type="term" value="C:outer membrane"/>
    <property type="evidence" value="ECO:0007669"/>
    <property type="project" value="InterPro"/>
</dbReference>
<keyword evidence="1" id="KW-0732">Signal</keyword>
<dbReference type="AlphaFoldDB" id="A0A2C0F0S7"/>
<evidence type="ECO:0000256" key="2">
    <source>
        <dbReference type="ARBA" id="ARBA00023136"/>
    </source>
</evidence>
<evidence type="ECO:0000256" key="3">
    <source>
        <dbReference type="SAM" id="MobiDB-lite"/>
    </source>
</evidence>
<evidence type="ECO:0000256" key="1">
    <source>
        <dbReference type="ARBA" id="ARBA00022729"/>
    </source>
</evidence>
<feature type="region of interest" description="Disordered" evidence="3">
    <location>
        <begin position="28"/>
        <end position="101"/>
    </location>
</feature>
<gene>
    <name evidence="5" type="ORF">COA08_03380</name>
</gene>
<protein>
    <recommendedName>
        <fullName evidence="4">Outer membrane protein assembly factor BamE domain-containing protein</fullName>
    </recommendedName>
</protein>
<comment type="caution">
    <text evidence="5">The sequence shown here is derived from an EMBL/GenBank/DDBJ whole genome shotgun (WGS) entry which is preliminary data.</text>
</comment>
<feature type="region of interest" description="Disordered" evidence="3">
    <location>
        <begin position="199"/>
        <end position="242"/>
    </location>
</feature>